<feature type="domain" description="Histidine kinase" evidence="9">
    <location>
        <begin position="170"/>
        <end position="382"/>
    </location>
</feature>
<dbReference type="Pfam" id="PF00512">
    <property type="entry name" value="HisKA"/>
    <property type="match status" value="1"/>
</dbReference>
<dbReference type="Gene3D" id="1.10.287.130">
    <property type="match status" value="1"/>
</dbReference>
<dbReference type="EMBL" id="VULY01000018">
    <property type="protein sequence ID" value="MSR94252.1"/>
    <property type="molecule type" value="Genomic_DNA"/>
</dbReference>
<dbReference type="GO" id="GO:0005886">
    <property type="term" value="C:plasma membrane"/>
    <property type="evidence" value="ECO:0007669"/>
    <property type="project" value="TreeGrafter"/>
</dbReference>
<dbReference type="InterPro" id="IPR036890">
    <property type="entry name" value="HATPase_C_sf"/>
</dbReference>
<dbReference type="InterPro" id="IPR003594">
    <property type="entry name" value="HATPase_dom"/>
</dbReference>
<dbReference type="SMART" id="SM00388">
    <property type="entry name" value="HisKA"/>
    <property type="match status" value="1"/>
</dbReference>
<evidence type="ECO:0000313" key="10">
    <source>
        <dbReference type="EMBL" id="MSR94252.1"/>
    </source>
</evidence>
<dbReference type="CDD" id="cd00082">
    <property type="entry name" value="HisKA"/>
    <property type="match status" value="1"/>
</dbReference>
<keyword evidence="8" id="KW-1133">Transmembrane helix</keyword>
<keyword evidence="7" id="KW-0902">Two-component regulatory system</keyword>
<dbReference type="PRINTS" id="PR00344">
    <property type="entry name" value="BCTRLSENSOR"/>
</dbReference>
<evidence type="ECO:0000256" key="4">
    <source>
        <dbReference type="ARBA" id="ARBA00022553"/>
    </source>
</evidence>
<evidence type="ECO:0000256" key="7">
    <source>
        <dbReference type="ARBA" id="ARBA00023012"/>
    </source>
</evidence>
<dbReference type="Proteomes" id="UP000434409">
    <property type="component" value="Unassembled WGS sequence"/>
</dbReference>
<protein>
    <recommendedName>
        <fullName evidence="3">histidine kinase</fullName>
        <ecNumber evidence="3">2.7.13.3</ecNumber>
    </recommendedName>
</protein>
<evidence type="ECO:0000256" key="8">
    <source>
        <dbReference type="SAM" id="Phobius"/>
    </source>
</evidence>
<organism evidence="10 11">
    <name type="scientific">Suipraeoptans intestinalis</name>
    <dbReference type="NCBI Taxonomy" id="2606628"/>
    <lineage>
        <taxon>Bacteria</taxon>
        <taxon>Bacillati</taxon>
        <taxon>Bacillota</taxon>
        <taxon>Clostridia</taxon>
        <taxon>Lachnospirales</taxon>
        <taxon>Lachnospiraceae</taxon>
        <taxon>Suipraeoptans</taxon>
    </lineage>
</organism>
<evidence type="ECO:0000259" key="9">
    <source>
        <dbReference type="PROSITE" id="PS50109"/>
    </source>
</evidence>
<dbReference type="SUPFAM" id="SSF47384">
    <property type="entry name" value="Homodimeric domain of signal transducing histidine kinase"/>
    <property type="match status" value="1"/>
</dbReference>
<feature type="transmembrane region" description="Helical" evidence="8">
    <location>
        <begin position="18"/>
        <end position="40"/>
    </location>
</feature>
<name>A0A6N7V4Y6_9FIRM</name>
<comment type="catalytic activity">
    <reaction evidence="1">
        <text>ATP + protein L-histidine = ADP + protein N-phospho-L-histidine.</text>
        <dbReference type="EC" id="2.7.13.3"/>
    </reaction>
</comment>
<dbReference type="GO" id="GO:0000155">
    <property type="term" value="F:phosphorelay sensor kinase activity"/>
    <property type="evidence" value="ECO:0007669"/>
    <property type="project" value="InterPro"/>
</dbReference>
<evidence type="ECO:0000256" key="2">
    <source>
        <dbReference type="ARBA" id="ARBA00004370"/>
    </source>
</evidence>
<evidence type="ECO:0000256" key="5">
    <source>
        <dbReference type="ARBA" id="ARBA00022679"/>
    </source>
</evidence>
<dbReference type="AlphaFoldDB" id="A0A6N7V4Y6"/>
<keyword evidence="8" id="KW-0472">Membrane</keyword>
<comment type="subcellular location">
    <subcellularLocation>
        <location evidence="2">Membrane</location>
    </subcellularLocation>
</comment>
<accession>A0A6N7V4Y6</accession>
<reference evidence="10 11" key="1">
    <citation type="submission" date="2019-08" db="EMBL/GenBank/DDBJ databases">
        <title>In-depth cultivation of the pig gut microbiome towards novel bacterial diversity and tailored functional studies.</title>
        <authorList>
            <person name="Wylensek D."/>
            <person name="Hitch T.C.A."/>
            <person name="Clavel T."/>
        </authorList>
    </citation>
    <scope>NUCLEOTIDE SEQUENCE [LARGE SCALE GENOMIC DNA]</scope>
    <source>
        <strain evidence="10 11">68-1-5</strain>
    </source>
</reference>
<dbReference type="SMART" id="SM00387">
    <property type="entry name" value="HATPase_c"/>
    <property type="match status" value="1"/>
</dbReference>
<comment type="caution">
    <text evidence="10">The sequence shown here is derived from an EMBL/GenBank/DDBJ whole genome shotgun (WGS) entry which is preliminary data.</text>
</comment>
<evidence type="ECO:0000256" key="6">
    <source>
        <dbReference type="ARBA" id="ARBA00022777"/>
    </source>
</evidence>
<dbReference type="SUPFAM" id="SSF55874">
    <property type="entry name" value="ATPase domain of HSP90 chaperone/DNA topoisomerase II/histidine kinase"/>
    <property type="match status" value="1"/>
</dbReference>
<evidence type="ECO:0000256" key="3">
    <source>
        <dbReference type="ARBA" id="ARBA00012438"/>
    </source>
</evidence>
<dbReference type="PANTHER" id="PTHR45453">
    <property type="entry name" value="PHOSPHATE REGULON SENSOR PROTEIN PHOR"/>
    <property type="match status" value="1"/>
</dbReference>
<evidence type="ECO:0000313" key="11">
    <source>
        <dbReference type="Proteomes" id="UP000434409"/>
    </source>
</evidence>
<dbReference type="InterPro" id="IPR004358">
    <property type="entry name" value="Sig_transdc_His_kin-like_C"/>
</dbReference>
<dbReference type="InterPro" id="IPR005467">
    <property type="entry name" value="His_kinase_dom"/>
</dbReference>
<dbReference type="InterPro" id="IPR036097">
    <property type="entry name" value="HisK_dim/P_sf"/>
</dbReference>
<dbReference type="EC" id="2.7.13.3" evidence="3"/>
<keyword evidence="5" id="KW-0808">Transferase</keyword>
<dbReference type="FunFam" id="3.30.565.10:FF:000006">
    <property type="entry name" value="Sensor histidine kinase WalK"/>
    <property type="match status" value="1"/>
</dbReference>
<dbReference type="RefSeq" id="WP_154477769.1">
    <property type="nucleotide sequence ID" value="NZ_JAQYBV010000004.1"/>
</dbReference>
<evidence type="ECO:0000256" key="1">
    <source>
        <dbReference type="ARBA" id="ARBA00000085"/>
    </source>
</evidence>
<dbReference type="Pfam" id="PF02518">
    <property type="entry name" value="HATPase_c"/>
    <property type="match status" value="1"/>
</dbReference>
<dbReference type="Gene3D" id="3.30.565.10">
    <property type="entry name" value="Histidine kinase-like ATPase, C-terminal domain"/>
    <property type="match status" value="1"/>
</dbReference>
<keyword evidence="4" id="KW-0597">Phosphoprotein</keyword>
<proteinExistence type="predicted"/>
<feature type="transmembrane region" description="Helical" evidence="8">
    <location>
        <begin position="82"/>
        <end position="105"/>
    </location>
</feature>
<dbReference type="InterPro" id="IPR050351">
    <property type="entry name" value="BphY/WalK/GraS-like"/>
</dbReference>
<dbReference type="InterPro" id="IPR003661">
    <property type="entry name" value="HisK_dim/P_dom"/>
</dbReference>
<gene>
    <name evidence="10" type="ORF">FYJ34_08275</name>
</gene>
<keyword evidence="11" id="KW-1185">Reference proteome</keyword>
<dbReference type="PROSITE" id="PS50109">
    <property type="entry name" value="HIS_KIN"/>
    <property type="match status" value="1"/>
</dbReference>
<keyword evidence="6 10" id="KW-0418">Kinase</keyword>
<dbReference type="GO" id="GO:0004721">
    <property type="term" value="F:phosphoprotein phosphatase activity"/>
    <property type="evidence" value="ECO:0007669"/>
    <property type="project" value="TreeGrafter"/>
</dbReference>
<sequence length="391" mass="44134">MKISDFAKKTRKTIVFKLILTVIVIFLAMTGILYFCIGIYQGHIMDKIATQLEMNLEEVEKESGDGTFLVIQAEEAAPQSEFLIYSSFIFLAVIFLGGTIFYVVITRMMKPLKQLADEVSEIDMEQASYVKNKVLIENGGMEIQELSRVLDGAFSEIYESYERQKKFSVNVAHEVRTPLAILSAKIDVFKKKKTEDPEEIRRFVDSMQKNIARLSDMVEGIMMLSQKQEVRTQEVNLREILDEILFDLEDMAAEKEVALSLEGDNVVAHTDEQLIERVLFNLVENGIKYNREGGNVQVSTEDLPDRVKIRIADTGVGIREEDKPHVFDLFYRVDESRNRETGGYGIGLALVRHIVGRLGGTISLADNLPRGSVFEVCLPKTGNGSEVGKDK</sequence>
<dbReference type="PANTHER" id="PTHR45453:SF1">
    <property type="entry name" value="PHOSPHATE REGULON SENSOR PROTEIN PHOR"/>
    <property type="match status" value="1"/>
</dbReference>
<keyword evidence="8" id="KW-0812">Transmembrane</keyword>
<dbReference type="GO" id="GO:0016036">
    <property type="term" value="P:cellular response to phosphate starvation"/>
    <property type="evidence" value="ECO:0007669"/>
    <property type="project" value="TreeGrafter"/>
</dbReference>